<dbReference type="PANTHER" id="PTHR47951">
    <property type="entry name" value="OS08G0547900 PROTEIN"/>
    <property type="match status" value="1"/>
</dbReference>
<dbReference type="PRINTS" id="PR00463">
    <property type="entry name" value="EP450I"/>
</dbReference>
<dbReference type="PRINTS" id="PR00385">
    <property type="entry name" value="P450"/>
</dbReference>
<comment type="similarity">
    <text evidence="1">Belongs to the cytochrome P450 family.</text>
</comment>
<accession>A0ABQ8B1B4</accession>
<dbReference type="Pfam" id="PF00067">
    <property type="entry name" value="p450"/>
    <property type="match status" value="1"/>
</dbReference>
<dbReference type="InterPro" id="IPR036396">
    <property type="entry name" value="Cyt_P450_sf"/>
</dbReference>
<dbReference type="InterPro" id="IPR001128">
    <property type="entry name" value="Cyt_P450"/>
</dbReference>
<evidence type="ECO:0000313" key="3">
    <source>
        <dbReference type="Proteomes" id="UP000824890"/>
    </source>
</evidence>
<comment type="caution">
    <text evidence="2">The sequence shown here is derived from an EMBL/GenBank/DDBJ whole genome shotgun (WGS) entry which is preliminary data.</text>
</comment>
<dbReference type="InterPro" id="IPR017972">
    <property type="entry name" value="Cyt_P450_CS"/>
</dbReference>
<dbReference type="PANTHER" id="PTHR47951:SF3">
    <property type="entry name" value="CYTOCHROME P450, FAMILY 706, SUBFAMILY A, POLYPEPTIDE 4"/>
    <property type="match status" value="1"/>
</dbReference>
<dbReference type="Proteomes" id="UP000824890">
    <property type="component" value="Unassembled WGS sequence"/>
</dbReference>
<keyword evidence="1" id="KW-0503">Monooxygenase</keyword>
<name>A0ABQ8B1B4_BRANA</name>
<gene>
    <name evidence="2" type="ORF">HID58_048139</name>
</gene>
<dbReference type="InterPro" id="IPR002401">
    <property type="entry name" value="Cyt_P450_E_grp-I"/>
</dbReference>
<reference evidence="2 3" key="1">
    <citation type="submission" date="2021-05" db="EMBL/GenBank/DDBJ databases">
        <title>Genome Assembly of Synthetic Allotetraploid Brassica napus Reveals Homoeologous Exchanges between Subgenomes.</title>
        <authorList>
            <person name="Davis J.T."/>
        </authorList>
    </citation>
    <scope>NUCLEOTIDE SEQUENCE [LARGE SCALE GENOMIC DNA]</scope>
    <source>
        <strain evidence="3">cv. Da-Ae</strain>
        <tissue evidence="2">Seedling</tissue>
    </source>
</reference>
<protein>
    <submittedName>
        <fullName evidence="2">Uncharacterized protein</fullName>
    </submittedName>
</protein>
<evidence type="ECO:0000313" key="2">
    <source>
        <dbReference type="EMBL" id="KAH0898571.1"/>
    </source>
</evidence>
<dbReference type="SUPFAM" id="SSF48264">
    <property type="entry name" value="Cytochrome P450"/>
    <property type="match status" value="1"/>
</dbReference>
<dbReference type="EMBL" id="JAGKQM010000012">
    <property type="protein sequence ID" value="KAH0898571.1"/>
    <property type="molecule type" value="Genomic_DNA"/>
</dbReference>
<keyword evidence="1" id="KW-0560">Oxidoreductase</keyword>
<keyword evidence="1" id="KW-0349">Heme</keyword>
<evidence type="ECO:0000256" key="1">
    <source>
        <dbReference type="RuleBase" id="RU000461"/>
    </source>
</evidence>
<sequence length="206" mass="23083">MVVGGTDTSTNTIEFAMAELISNPKLMKRAQQELDEVVGKEHIVEESHITRLPYILAIMKETLRLHPTIPLLVPHRPTETAVVGGYTVPKDTKVFINVWSIQRDPNVWENPTEFCPERFLDNKSCDFSGTDYSFLPFGSGRRICAGVALAERMVLYTLATLLHSFDWKIPEGQVLGLEEKFGIVLKLKTALVALPVPRLSGSNLYQ</sequence>
<keyword evidence="3" id="KW-1185">Reference proteome</keyword>
<keyword evidence="1" id="KW-0479">Metal-binding</keyword>
<dbReference type="Gene3D" id="1.10.630.10">
    <property type="entry name" value="Cytochrome P450"/>
    <property type="match status" value="1"/>
</dbReference>
<dbReference type="PROSITE" id="PS00086">
    <property type="entry name" value="CYTOCHROME_P450"/>
    <property type="match status" value="1"/>
</dbReference>
<keyword evidence="1" id="KW-0408">Iron</keyword>
<organism evidence="2 3">
    <name type="scientific">Brassica napus</name>
    <name type="common">Rape</name>
    <dbReference type="NCBI Taxonomy" id="3708"/>
    <lineage>
        <taxon>Eukaryota</taxon>
        <taxon>Viridiplantae</taxon>
        <taxon>Streptophyta</taxon>
        <taxon>Embryophyta</taxon>
        <taxon>Tracheophyta</taxon>
        <taxon>Spermatophyta</taxon>
        <taxon>Magnoliopsida</taxon>
        <taxon>eudicotyledons</taxon>
        <taxon>Gunneridae</taxon>
        <taxon>Pentapetalae</taxon>
        <taxon>rosids</taxon>
        <taxon>malvids</taxon>
        <taxon>Brassicales</taxon>
        <taxon>Brassicaceae</taxon>
        <taxon>Brassiceae</taxon>
        <taxon>Brassica</taxon>
    </lineage>
</organism>
<proteinExistence type="inferred from homology"/>